<keyword evidence="1" id="KW-0472">Membrane</keyword>
<keyword evidence="1" id="KW-1133">Transmembrane helix</keyword>
<dbReference type="RefSeq" id="XP_056054260.1">
    <property type="nucleotide sequence ID" value="XM_056197186.1"/>
</dbReference>
<name>A0A9W8QD91_AKAMU</name>
<dbReference type="GeneID" id="80897243"/>
<keyword evidence="1" id="KW-0812">Transmembrane</keyword>
<protein>
    <submittedName>
        <fullName evidence="2">Uncharacterized protein</fullName>
    </submittedName>
</protein>
<dbReference type="Proteomes" id="UP001144673">
    <property type="component" value="Chromosome 5"/>
</dbReference>
<comment type="caution">
    <text evidence="2">The sequence shown here is derived from an EMBL/GenBank/DDBJ whole genome shotgun (WGS) entry which is preliminary data.</text>
</comment>
<dbReference type="KEGG" id="amus:LMH87_010084"/>
<evidence type="ECO:0000256" key="1">
    <source>
        <dbReference type="SAM" id="Phobius"/>
    </source>
</evidence>
<accession>A0A9W8QD91</accession>
<organism evidence="2 3">
    <name type="scientific">Akanthomyces muscarius</name>
    <name type="common">Entomopathogenic fungus</name>
    <name type="synonym">Lecanicillium muscarium</name>
    <dbReference type="NCBI Taxonomy" id="2231603"/>
    <lineage>
        <taxon>Eukaryota</taxon>
        <taxon>Fungi</taxon>
        <taxon>Dikarya</taxon>
        <taxon>Ascomycota</taxon>
        <taxon>Pezizomycotina</taxon>
        <taxon>Sordariomycetes</taxon>
        <taxon>Hypocreomycetidae</taxon>
        <taxon>Hypocreales</taxon>
        <taxon>Cordycipitaceae</taxon>
        <taxon>Akanthomyces</taxon>
    </lineage>
</organism>
<proteinExistence type="predicted"/>
<dbReference type="AlphaFoldDB" id="A0A9W8QD91"/>
<evidence type="ECO:0000313" key="3">
    <source>
        <dbReference type="Proteomes" id="UP001144673"/>
    </source>
</evidence>
<reference evidence="2" key="1">
    <citation type="journal article" date="2023" name="Access Microbiol">
        <title>De-novo genome assembly for Akanthomyces muscarius, a biocontrol agent of insect agricultural pests.</title>
        <authorList>
            <person name="Erdos Z."/>
            <person name="Studholme D.J."/>
            <person name="Raymond B."/>
            <person name="Sharma M."/>
        </authorList>
    </citation>
    <scope>NUCLEOTIDE SEQUENCE</scope>
    <source>
        <strain evidence="2">Ve6</strain>
    </source>
</reference>
<keyword evidence="3" id="KW-1185">Reference proteome</keyword>
<dbReference type="EMBL" id="JAJHUN010000008">
    <property type="protein sequence ID" value="KAJ4153602.1"/>
    <property type="molecule type" value="Genomic_DNA"/>
</dbReference>
<gene>
    <name evidence="2" type="ORF">LMH87_010084</name>
</gene>
<evidence type="ECO:0000313" key="2">
    <source>
        <dbReference type="EMBL" id="KAJ4153602.1"/>
    </source>
</evidence>
<feature type="transmembrane region" description="Helical" evidence="1">
    <location>
        <begin position="62"/>
        <end position="80"/>
    </location>
</feature>
<sequence length="89" mass="9339">MRLSNPARFFPHFKPLQANGYAIVSGRGDVLIFRKVGQAVDGALAYDPSAVGRRRRSLGKKLVVGTVAAAGAAYGVGMVAEHLSTNGLI</sequence>